<accession>A0ABX6H5N0</accession>
<geneLocation type="plasmid" evidence="1 2">
    <name>unnamed2</name>
</geneLocation>
<gene>
    <name evidence="1" type="ORF">GSU69_19780</name>
</gene>
<sequence>MSCASTVVYDGYLWGCSMTTTLPHTDHITDLPVEYADNGQALLTWGTSRQATSDDTTPPYDGPIYERCEPRRFLPTFAPLLERATS</sequence>
<name>A0ABX6H5N0_9MICO</name>
<protein>
    <submittedName>
        <fullName evidence="1">Uncharacterized protein</fullName>
    </submittedName>
</protein>
<dbReference type="RefSeq" id="WP_159424255.1">
    <property type="nucleotide sequence ID" value="NZ_CP047182.1"/>
</dbReference>
<organism evidence="1 2">
    <name type="scientific">Rathayibacter festucae</name>
    <dbReference type="NCBI Taxonomy" id="110937"/>
    <lineage>
        <taxon>Bacteria</taxon>
        <taxon>Bacillati</taxon>
        <taxon>Actinomycetota</taxon>
        <taxon>Actinomycetes</taxon>
        <taxon>Micrococcales</taxon>
        <taxon>Microbacteriaceae</taxon>
        <taxon>Rathayibacter</taxon>
    </lineage>
</organism>
<evidence type="ECO:0000313" key="1">
    <source>
        <dbReference type="EMBL" id="QHC65096.1"/>
    </source>
</evidence>
<proteinExistence type="predicted"/>
<keyword evidence="1" id="KW-0614">Plasmid</keyword>
<reference evidence="2" key="1">
    <citation type="submission" date="2019-12" db="EMBL/GenBank/DDBJ databases">
        <title>Complete and draft genome sequences of new strains and members of some known species of the genus Rathayibacter isolated from plants.</title>
        <authorList>
            <person name="Tarlachkov S.V."/>
            <person name="Starodumova I.P."/>
            <person name="Dorofeeva L.V."/>
            <person name="Prisyazhnaya N.V."/>
            <person name="Leyn S."/>
            <person name="Zlamal J."/>
            <person name="Elan M."/>
            <person name="Osterman A.L."/>
            <person name="Nadler S."/>
            <person name="Subbotin S.A."/>
            <person name="Evtushenko L.I."/>
        </authorList>
    </citation>
    <scope>NUCLEOTIDE SEQUENCE [LARGE SCALE GENOMIC DNA]</scope>
    <source>
        <strain evidence="2">VKM Ac-2802</strain>
        <plasmid evidence="2">unnamed2</plasmid>
    </source>
</reference>
<dbReference type="EMBL" id="CP047182">
    <property type="protein sequence ID" value="QHC65096.1"/>
    <property type="molecule type" value="Genomic_DNA"/>
</dbReference>
<keyword evidence="2" id="KW-1185">Reference proteome</keyword>
<dbReference type="Proteomes" id="UP000464597">
    <property type="component" value="Plasmid unnamed2"/>
</dbReference>
<evidence type="ECO:0000313" key="2">
    <source>
        <dbReference type="Proteomes" id="UP000464597"/>
    </source>
</evidence>